<gene>
    <name evidence="1" type="ORF">MNBD_GAMMA02-824</name>
</gene>
<accession>A0A3B0VWL3</accession>
<organism evidence="1">
    <name type="scientific">hydrothermal vent metagenome</name>
    <dbReference type="NCBI Taxonomy" id="652676"/>
    <lineage>
        <taxon>unclassified sequences</taxon>
        <taxon>metagenomes</taxon>
        <taxon>ecological metagenomes</taxon>
    </lineage>
</organism>
<protein>
    <recommendedName>
        <fullName evidence="2">DUF3108 domain-containing protein</fullName>
    </recommendedName>
</protein>
<dbReference type="AlphaFoldDB" id="A0A3B0VWL3"/>
<proteinExistence type="predicted"/>
<evidence type="ECO:0000313" key="1">
    <source>
        <dbReference type="EMBL" id="VAW44710.1"/>
    </source>
</evidence>
<reference evidence="1" key="1">
    <citation type="submission" date="2018-06" db="EMBL/GenBank/DDBJ databases">
        <authorList>
            <person name="Zhirakovskaya E."/>
        </authorList>
    </citation>
    <scope>NUCLEOTIDE SEQUENCE</scope>
</reference>
<name>A0A3B0VWL3_9ZZZZ</name>
<evidence type="ECO:0008006" key="2">
    <source>
        <dbReference type="Google" id="ProtNLM"/>
    </source>
</evidence>
<sequence>MKNAVFYFLLFSSLAVASFDIKAATFPASYQATYTVSRGGKAMAEQTTTFKSVSPNQYTLTDVTKGTHGLASFTGFERTETTHFQFEHNQTIAVEHNMQQKVAFKSKSYQFKALATENTISGQGKQAFTLETTIKPISSHMLPLWLSIQACDDTKQLTNHINVPVLKSKRIKIYEFSIIDESPQLYRVDRIYPTDTQRSSQIWLDKNKQCLPIKTQHREPEEPVIETNLSTHKLIKL</sequence>
<dbReference type="EMBL" id="UOFA01000127">
    <property type="protein sequence ID" value="VAW44710.1"/>
    <property type="molecule type" value="Genomic_DNA"/>
</dbReference>